<dbReference type="AlphaFoldDB" id="A0A8S1YQ35"/>
<evidence type="ECO:0000313" key="1">
    <source>
        <dbReference type="EMBL" id="CAD8214022.1"/>
    </source>
</evidence>
<gene>
    <name evidence="1" type="ORF">PPENT_87.1.T1940005</name>
</gene>
<protein>
    <submittedName>
        <fullName evidence="1">Uncharacterized protein</fullName>
    </submittedName>
</protein>
<accession>A0A8S1YQ35</accession>
<dbReference type="OrthoDB" id="317435at2759"/>
<keyword evidence="2" id="KW-1185">Reference proteome</keyword>
<organism evidence="1 2">
    <name type="scientific">Paramecium pentaurelia</name>
    <dbReference type="NCBI Taxonomy" id="43138"/>
    <lineage>
        <taxon>Eukaryota</taxon>
        <taxon>Sar</taxon>
        <taxon>Alveolata</taxon>
        <taxon>Ciliophora</taxon>
        <taxon>Intramacronucleata</taxon>
        <taxon>Oligohymenophorea</taxon>
        <taxon>Peniculida</taxon>
        <taxon>Parameciidae</taxon>
        <taxon>Paramecium</taxon>
    </lineage>
</organism>
<reference evidence="1" key="1">
    <citation type="submission" date="2021-01" db="EMBL/GenBank/DDBJ databases">
        <authorList>
            <consortium name="Genoscope - CEA"/>
            <person name="William W."/>
        </authorList>
    </citation>
    <scope>NUCLEOTIDE SEQUENCE</scope>
</reference>
<sequence length="127" mass="15181">MKQNSQFQQKQDLQYIDHPDTPALFWCKSNDCDENRIFCLSCQKQNKHNQHYNEDVLCIHELNQFLIDQSKQHENLISECQLQQKQTIKSLDKLIYGLSYKFCGIEDKINQFKNYQTQQALDSFIKT</sequence>
<dbReference type="Proteomes" id="UP000689195">
    <property type="component" value="Unassembled WGS sequence"/>
</dbReference>
<comment type="caution">
    <text evidence="1">The sequence shown here is derived from an EMBL/GenBank/DDBJ whole genome shotgun (WGS) entry which is preliminary data.</text>
</comment>
<dbReference type="EMBL" id="CAJJDO010000194">
    <property type="protein sequence ID" value="CAD8214022.1"/>
    <property type="molecule type" value="Genomic_DNA"/>
</dbReference>
<proteinExistence type="predicted"/>
<name>A0A8S1YQ35_9CILI</name>
<evidence type="ECO:0000313" key="2">
    <source>
        <dbReference type="Proteomes" id="UP000689195"/>
    </source>
</evidence>